<name>A0ABY8UGN0_TETOB</name>
<sequence>MFEHPAGVQVCVFGVEHLENQPHIGEWILANRPAAVVVETACTPEHGSQPGRAVTCRDQVPGAAGMFLHVFCQIAAALQEQGAAALAPGAIWSQASGQFNGEQLAYIAALASGSQLLFGDRPKDITYKRLFDCPSLAELDAAFAAEVAAVHSANLLQLTQPDEQQAAVWQQQWQQHQQQLSQTCVWNIMMREREAVMLGVIDQVCSKGLEVPPGAPQPTVALVVGSAHLPGLEELWNNASWQGVVGPDGLSSSSSPVMQAPRVDHEAMQQPGAGAKRGLLEAVLQLSVPPEVLQDVQDVLPPVPDEQAEARQITYEIYSTFRMQLAALPEPLLQEVCGAVKGTTLQQLLQPLRAMRPVNGGPGWDMDVVMQLRTLNFDLSGTANTAQ</sequence>
<evidence type="ECO:0000313" key="2">
    <source>
        <dbReference type="Proteomes" id="UP001244341"/>
    </source>
</evidence>
<reference evidence="1 2" key="1">
    <citation type="submission" date="2023-05" db="EMBL/GenBank/DDBJ databases">
        <title>A 100% complete, gapless, phased diploid assembly of the Scenedesmus obliquus UTEX 3031 genome.</title>
        <authorList>
            <person name="Biondi T.C."/>
            <person name="Hanschen E.R."/>
            <person name="Kwon T."/>
            <person name="Eng W."/>
            <person name="Kruse C.P.S."/>
            <person name="Koehler S.I."/>
            <person name="Kunde Y."/>
            <person name="Gleasner C.D."/>
            <person name="You Mak K.T."/>
            <person name="Polle J."/>
            <person name="Hovde B.T."/>
            <person name="Starkenburg S.R."/>
        </authorList>
    </citation>
    <scope>NUCLEOTIDE SEQUENCE [LARGE SCALE GENOMIC DNA]</scope>
    <source>
        <strain evidence="1 2">DOE0152z</strain>
    </source>
</reference>
<gene>
    <name evidence="1" type="ORF">OEZ85_005522</name>
</gene>
<organism evidence="1 2">
    <name type="scientific">Tetradesmus obliquus</name>
    <name type="common">Green alga</name>
    <name type="synonym">Acutodesmus obliquus</name>
    <dbReference type="NCBI Taxonomy" id="3088"/>
    <lineage>
        <taxon>Eukaryota</taxon>
        <taxon>Viridiplantae</taxon>
        <taxon>Chlorophyta</taxon>
        <taxon>core chlorophytes</taxon>
        <taxon>Chlorophyceae</taxon>
        <taxon>CS clade</taxon>
        <taxon>Sphaeropleales</taxon>
        <taxon>Scenedesmaceae</taxon>
        <taxon>Tetradesmus</taxon>
    </lineage>
</organism>
<keyword evidence="2" id="KW-1185">Reference proteome</keyword>
<proteinExistence type="predicted"/>
<dbReference type="Proteomes" id="UP001244341">
    <property type="component" value="Chromosome 11b"/>
</dbReference>
<accession>A0ABY8UGN0</accession>
<dbReference type="EMBL" id="CP126218">
    <property type="protein sequence ID" value="WIA19581.1"/>
    <property type="molecule type" value="Genomic_DNA"/>
</dbReference>
<protein>
    <submittedName>
        <fullName evidence="1">Uncharacterized protein</fullName>
    </submittedName>
</protein>
<evidence type="ECO:0000313" key="1">
    <source>
        <dbReference type="EMBL" id="WIA19581.1"/>
    </source>
</evidence>